<dbReference type="EMBL" id="FONW01000002">
    <property type="protein sequence ID" value="SFE97218.1"/>
    <property type="molecule type" value="Genomic_DNA"/>
</dbReference>
<gene>
    <name evidence="1" type="ORF">SAMN05216283_102256</name>
</gene>
<proteinExistence type="predicted"/>
<evidence type="ECO:0008006" key="3">
    <source>
        <dbReference type="Google" id="ProtNLM"/>
    </source>
</evidence>
<dbReference type="RefSeq" id="WP_093918931.1">
    <property type="nucleotide sequence ID" value="NZ_FONW01000002.1"/>
</dbReference>
<accession>A0A1I2EXQ1</accession>
<evidence type="ECO:0000313" key="2">
    <source>
        <dbReference type="Proteomes" id="UP000198964"/>
    </source>
</evidence>
<dbReference type="Gene3D" id="3.30.70.930">
    <property type="match status" value="1"/>
</dbReference>
<dbReference type="STRING" id="655355.SAMN05216283_102256"/>
<dbReference type="InterPro" id="IPR029756">
    <property type="entry name" value="MTH1187/YkoF-like"/>
</dbReference>
<name>A0A1I2EXQ1_9BACT</name>
<organism evidence="1 2">
    <name type="scientific">Sunxiuqinia elliptica</name>
    <dbReference type="NCBI Taxonomy" id="655355"/>
    <lineage>
        <taxon>Bacteria</taxon>
        <taxon>Pseudomonadati</taxon>
        <taxon>Bacteroidota</taxon>
        <taxon>Bacteroidia</taxon>
        <taxon>Marinilabiliales</taxon>
        <taxon>Prolixibacteraceae</taxon>
        <taxon>Sunxiuqinia</taxon>
    </lineage>
</organism>
<dbReference type="Proteomes" id="UP000198964">
    <property type="component" value="Unassembled WGS sequence"/>
</dbReference>
<keyword evidence="2" id="KW-1185">Reference proteome</keyword>
<evidence type="ECO:0000313" key="1">
    <source>
        <dbReference type="EMBL" id="SFE97218.1"/>
    </source>
</evidence>
<sequence>MHITAEISYYPLVDGYDQPVFELLELLEEHPQLRVEPGTMSTLIAGEYDAVMLLLSQSMKTLMANYPSVFNLKIANACEVK</sequence>
<dbReference type="AlphaFoldDB" id="A0A1I2EXQ1"/>
<protein>
    <recommendedName>
        <fullName evidence="3">YKOF-related Family</fullName>
    </recommendedName>
</protein>
<reference evidence="1 2" key="1">
    <citation type="submission" date="2016-10" db="EMBL/GenBank/DDBJ databases">
        <authorList>
            <person name="de Groot N.N."/>
        </authorList>
    </citation>
    <scope>NUCLEOTIDE SEQUENCE [LARGE SCALE GENOMIC DNA]</scope>
    <source>
        <strain evidence="1 2">CGMCC 1.9156</strain>
    </source>
</reference>
<dbReference type="SUPFAM" id="SSF89957">
    <property type="entry name" value="MTH1187/YkoF-like"/>
    <property type="match status" value="1"/>
</dbReference>